<dbReference type="GO" id="GO:0043531">
    <property type="term" value="F:ADP binding"/>
    <property type="evidence" value="ECO:0007669"/>
    <property type="project" value="InterPro"/>
</dbReference>
<dbReference type="InterPro" id="IPR011990">
    <property type="entry name" value="TPR-like_helical_dom_sf"/>
</dbReference>
<dbReference type="InterPro" id="IPR027417">
    <property type="entry name" value="P-loop_NTPase"/>
</dbReference>
<dbReference type="AlphaFoldDB" id="A0A8J3RRA8"/>
<evidence type="ECO:0000256" key="1">
    <source>
        <dbReference type="SAM" id="MobiDB-lite"/>
    </source>
</evidence>
<dbReference type="Gene3D" id="1.25.40.10">
    <property type="entry name" value="Tetratricopeptide repeat domain"/>
    <property type="match status" value="1"/>
</dbReference>
<dbReference type="InterPro" id="IPR002182">
    <property type="entry name" value="NB-ARC"/>
</dbReference>
<dbReference type="PANTHER" id="PTHR47691:SF3">
    <property type="entry name" value="HTH-TYPE TRANSCRIPTIONAL REGULATOR RV0890C-RELATED"/>
    <property type="match status" value="1"/>
</dbReference>
<evidence type="ECO:0000313" key="4">
    <source>
        <dbReference type="EMBL" id="GIH78771.1"/>
    </source>
</evidence>
<evidence type="ECO:0000256" key="2">
    <source>
        <dbReference type="SAM" id="Phobius"/>
    </source>
</evidence>
<evidence type="ECO:0000259" key="3">
    <source>
        <dbReference type="Pfam" id="PF00931"/>
    </source>
</evidence>
<dbReference type="Proteomes" id="UP000616724">
    <property type="component" value="Unassembled WGS sequence"/>
</dbReference>
<feature type="domain" description="NB-ARC" evidence="3">
    <location>
        <begin position="99"/>
        <end position="263"/>
    </location>
</feature>
<organism evidence="4 5">
    <name type="scientific">Planobispora longispora</name>
    <dbReference type="NCBI Taxonomy" id="28887"/>
    <lineage>
        <taxon>Bacteria</taxon>
        <taxon>Bacillati</taxon>
        <taxon>Actinomycetota</taxon>
        <taxon>Actinomycetes</taxon>
        <taxon>Streptosporangiales</taxon>
        <taxon>Streptosporangiaceae</taxon>
        <taxon>Planobispora</taxon>
    </lineage>
</organism>
<name>A0A8J3RRA8_9ACTN</name>
<keyword evidence="2" id="KW-1133">Transmembrane helix</keyword>
<dbReference type="Gene3D" id="3.40.50.300">
    <property type="entry name" value="P-loop containing nucleotide triphosphate hydrolases"/>
    <property type="match status" value="1"/>
</dbReference>
<dbReference type="SUPFAM" id="SSF48452">
    <property type="entry name" value="TPR-like"/>
    <property type="match status" value="2"/>
</dbReference>
<keyword evidence="5" id="KW-1185">Reference proteome</keyword>
<dbReference type="SUPFAM" id="SSF52540">
    <property type="entry name" value="P-loop containing nucleoside triphosphate hydrolases"/>
    <property type="match status" value="1"/>
</dbReference>
<evidence type="ECO:0000313" key="5">
    <source>
        <dbReference type="Proteomes" id="UP000616724"/>
    </source>
</evidence>
<gene>
    <name evidence="4" type="ORF">Plo01_52000</name>
</gene>
<proteinExistence type="predicted"/>
<dbReference type="Pfam" id="PF00931">
    <property type="entry name" value="NB-ARC"/>
    <property type="match status" value="1"/>
</dbReference>
<feature type="compositionally biased region" description="Basic and acidic residues" evidence="1">
    <location>
        <begin position="413"/>
        <end position="440"/>
    </location>
</feature>
<reference evidence="4 5" key="1">
    <citation type="submission" date="2021-01" db="EMBL/GenBank/DDBJ databases">
        <title>Whole genome shotgun sequence of Planobispora longispora NBRC 13918.</title>
        <authorList>
            <person name="Komaki H."/>
            <person name="Tamura T."/>
        </authorList>
    </citation>
    <scope>NUCLEOTIDE SEQUENCE [LARGE SCALE GENOMIC DNA]</scope>
    <source>
        <strain evidence="4 5">NBRC 13918</strain>
    </source>
</reference>
<dbReference type="PRINTS" id="PR00364">
    <property type="entry name" value="DISEASERSIST"/>
</dbReference>
<dbReference type="EMBL" id="BOOH01000043">
    <property type="protein sequence ID" value="GIH78771.1"/>
    <property type="molecule type" value="Genomic_DNA"/>
</dbReference>
<accession>A0A8J3RRA8</accession>
<keyword evidence="2" id="KW-0472">Membrane</keyword>
<protein>
    <recommendedName>
        <fullName evidence="3">NB-ARC domain-containing protein</fullName>
    </recommendedName>
</protein>
<keyword evidence="2" id="KW-0812">Transmembrane</keyword>
<feature type="region of interest" description="Disordered" evidence="1">
    <location>
        <begin position="413"/>
        <end position="441"/>
    </location>
</feature>
<feature type="transmembrane region" description="Helical" evidence="2">
    <location>
        <begin position="44"/>
        <end position="63"/>
    </location>
</feature>
<sequence>MPGTPDPGDTRGFRTAFLIFLAAVLVLIPLAVSRLLESRGLAGSLAVALLADVGVVLAARAYLDRRGKPAESEAVRPGGREYVVPRSLPPAPQVFVGREETVADLEARLREAGRVPLLVLHGAGGIGKTALALVIAHRLAGAHPDGQIYVQVGDFQTDGMSAEQIRHEIAGAYVYALKRPDDELPTATGGRIDFFHRRSAGRSLLILLDDVPADMDLAGLLPDRPGCTTIITSRRIPGGLPGAAVTYEPPPLAEDDSVKLLSTLLGADRVESDPADPDDLTAVAARRLADACGGQPLALRLAAAALSQRPHWDLRFAVEAILQRRPDPEQLDVSYMLLTAQERLALRSIGSIGKQAFTGWMLAAAASSPGEPVSEELADRLARAQFVERRGTRRDHASFYVEDEVLEYARRLAEREDGPQASSAREESVTRAREDRRGRDPALSVREQVYPLMRTGDLSAALATAQQALDLADEQGDGVAAGAACAALAEIFSELGDTLEAEEAAQRAIGTGHPGNTARALRCNGRIHRRLRELDKARAFLDEALGNAERAGDAGEQARVLFERAYVLSLQGDVTAARGDLDRADRLRTSGVIGAETMEPTALWYRGAVLYVEGRLGDSAEEFGRARASSRRLGQRLWEAWTEHVIAKVALATDRLDDAKEAAEAGLELFTAIRNRYGAAHCRYLLGQAHLVEGAVREAEIELWETAETFRACGDVWVERHARALARAAAAWARAEGHGPGAGAGEESVRELREEIARELGEAAEIFRASGDVWAEGLVARLLAAMTGPADG</sequence>
<feature type="transmembrane region" description="Helical" evidence="2">
    <location>
        <begin position="12"/>
        <end position="32"/>
    </location>
</feature>
<dbReference type="PANTHER" id="PTHR47691">
    <property type="entry name" value="REGULATOR-RELATED"/>
    <property type="match status" value="1"/>
</dbReference>
<comment type="caution">
    <text evidence="4">The sequence shown here is derived from an EMBL/GenBank/DDBJ whole genome shotgun (WGS) entry which is preliminary data.</text>
</comment>